<keyword evidence="2" id="KW-1185">Reference proteome</keyword>
<dbReference type="Proteomes" id="UP000238274">
    <property type="component" value="Unassembled WGS sequence"/>
</dbReference>
<evidence type="ECO:0000313" key="2">
    <source>
        <dbReference type="Proteomes" id="UP000238274"/>
    </source>
</evidence>
<evidence type="ECO:0000313" key="1">
    <source>
        <dbReference type="EMBL" id="POW20679.1"/>
    </source>
</evidence>
<dbReference type="OrthoDB" id="2501483at2759"/>
<proteinExistence type="predicted"/>
<accession>A0A2S4WG18</accession>
<dbReference type="VEuPathDB" id="FungiDB:PSTT_12862"/>
<reference evidence="1 2" key="1">
    <citation type="submission" date="2017-12" db="EMBL/GenBank/DDBJ databases">
        <title>Gene loss provides genomic basis for host adaptation in cereal stripe rust fungi.</title>
        <authorList>
            <person name="Xia C."/>
        </authorList>
    </citation>
    <scope>NUCLEOTIDE SEQUENCE [LARGE SCALE GENOMIC DNA]</scope>
    <source>
        <strain evidence="1 2">93TX-2</strain>
    </source>
</reference>
<protein>
    <submittedName>
        <fullName evidence="1">Uncharacterized protein</fullName>
    </submittedName>
</protein>
<dbReference type="AlphaFoldDB" id="A0A2S4WG18"/>
<dbReference type="EMBL" id="PKSM01000030">
    <property type="protein sequence ID" value="POW20679.1"/>
    <property type="molecule type" value="Genomic_DNA"/>
</dbReference>
<name>A0A2S4WG18_9BASI</name>
<reference evidence="2" key="3">
    <citation type="journal article" date="2018" name="Mol. Plant Microbe Interact.">
        <title>Genome sequence resources for the wheat stripe rust pathogen (Puccinia striiformis f. sp. tritici) and the barley stripe rust pathogen (Puccinia striiformis f. sp. hordei).</title>
        <authorList>
            <person name="Xia C."/>
            <person name="Wang M."/>
            <person name="Yin C."/>
            <person name="Cornejo O.E."/>
            <person name="Hulbert S.H."/>
            <person name="Chen X."/>
        </authorList>
    </citation>
    <scope>NUCLEOTIDE SEQUENCE [LARGE SCALE GENOMIC DNA]</scope>
    <source>
        <strain evidence="2">93TX-2</strain>
    </source>
</reference>
<comment type="caution">
    <text evidence="1">The sequence shown here is derived from an EMBL/GenBank/DDBJ whole genome shotgun (WGS) entry which is preliminary data.</text>
</comment>
<reference evidence="2" key="2">
    <citation type="journal article" date="2018" name="BMC Genomics">
        <title>Genomic insights into host adaptation between the wheat stripe rust pathogen (Puccinia striiformis f. sp. tritici) and the barley stripe rust pathogen (Puccinia striiformis f. sp. hordei).</title>
        <authorList>
            <person name="Xia C."/>
            <person name="Wang M."/>
            <person name="Yin C."/>
            <person name="Cornejo O.E."/>
            <person name="Hulbert S.H."/>
            <person name="Chen X."/>
        </authorList>
    </citation>
    <scope>NUCLEOTIDE SEQUENCE [LARGE SCALE GENOMIC DNA]</scope>
    <source>
        <strain evidence="2">93TX-2</strain>
    </source>
</reference>
<organism evidence="1 2">
    <name type="scientific">Puccinia striiformis</name>
    <dbReference type="NCBI Taxonomy" id="27350"/>
    <lineage>
        <taxon>Eukaryota</taxon>
        <taxon>Fungi</taxon>
        <taxon>Dikarya</taxon>
        <taxon>Basidiomycota</taxon>
        <taxon>Pucciniomycotina</taxon>
        <taxon>Pucciniomycetes</taxon>
        <taxon>Pucciniales</taxon>
        <taxon>Pucciniaceae</taxon>
        <taxon>Puccinia</taxon>
    </lineage>
</organism>
<dbReference type="VEuPathDB" id="FungiDB:PSHT_03275"/>
<gene>
    <name evidence="1" type="ORF">PSHT_03275</name>
</gene>
<sequence length="222" mass="25088">MLNQPGSHLNLDLSVLLEDESGAVEDLELLQQADESDRSEGSQDQVKKDLQKNQLLQEHELTTINSLLLLVVSYLLDKQASMPQVILYDSACKLLAHTYKSTAEERDRFTESIVAVDAFHLKSNREDDCFCRKWTDPNLSPQLKKDGSWIFNSSAAEIANIWYGGFASICRNMTAIQYNFFLDEMVWLHNIRMCAIKNNGIKIGSLNQLCDVDCITSSSGYL</sequence>